<dbReference type="EC" id="2.1.1.33" evidence="7"/>
<dbReference type="CDD" id="cd02440">
    <property type="entry name" value="AdoMet_MTases"/>
    <property type="match status" value="1"/>
</dbReference>
<dbReference type="InterPro" id="IPR003358">
    <property type="entry name" value="tRNA_(Gua-N-7)_MeTrfase_Trmb"/>
</dbReference>
<dbReference type="SUPFAM" id="SSF53335">
    <property type="entry name" value="S-adenosyl-L-methionine-dependent methyltransferases"/>
    <property type="match status" value="1"/>
</dbReference>
<feature type="binding site" evidence="7">
    <location>
        <position position="99"/>
    </location>
    <ligand>
        <name>S-adenosyl-L-methionine</name>
        <dbReference type="ChEBI" id="CHEBI:59789"/>
    </ligand>
</feature>
<sequence length="238" mass="26391">MNTSPGDQAIPRRQIRSYVQRSSRLGPRLQGHWDKYGPRYLVDLPRDSSAMGIDPDFRWDPQHHFARPAQTILEIGSGRGETIAHAAAQLPATNFIGCEVYAPGVAGILGRAGQADLDNVAIVHADATTLLEATLPAGSISELWVFFPDPWHKSRHHKRRLISDSFADLAARVLKAGGTWRIATDWPDYADQIGQVIRDSSQFEGGPTSRFDLRPLTRFEAKAHDEGRSVTDFAATRR</sequence>
<evidence type="ECO:0000256" key="3">
    <source>
        <dbReference type="ARBA" id="ARBA00022603"/>
    </source>
</evidence>
<evidence type="ECO:0000256" key="5">
    <source>
        <dbReference type="ARBA" id="ARBA00022691"/>
    </source>
</evidence>
<comment type="caution">
    <text evidence="7">Lacks conserved residue(s) required for the propagation of feature annotation.</text>
</comment>
<dbReference type="NCBIfam" id="TIGR00091">
    <property type="entry name" value="tRNA (guanosine(46)-N7)-methyltransferase TrmB"/>
    <property type="match status" value="1"/>
</dbReference>
<dbReference type="RefSeq" id="WP_170207953.1">
    <property type="nucleotide sequence ID" value="NZ_BAAATB010000006.1"/>
</dbReference>
<comment type="pathway">
    <text evidence="7">tRNA modification; N(7)-methylguanine-tRNA biosynthesis.</text>
</comment>
<dbReference type="Proteomes" id="UP000316181">
    <property type="component" value="Unassembled WGS sequence"/>
</dbReference>
<dbReference type="HAMAP" id="MF_01057">
    <property type="entry name" value="tRNA_methyltr_TrmB"/>
    <property type="match status" value="1"/>
</dbReference>
<evidence type="ECO:0000313" key="8">
    <source>
        <dbReference type="EMBL" id="TQK77301.1"/>
    </source>
</evidence>
<accession>A0A542SRR1</accession>
<dbReference type="InterPro" id="IPR055361">
    <property type="entry name" value="tRNA_methyltr_TrmB_bact"/>
</dbReference>
<reference evidence="8 9" key="1">
    <citation type="submission" date="2019-06" db="EMBL/GenBank/DDBJ databases">
        <title>Sequencing the genomes of 1000 actinobacteria strains.</title>
        <authorList>
            <person name="Klenk H.-P."/>
        </authorList>
    </citation>
    <scope>NUCLEOTIDE SEQUENCE [LARGE SCALE GENOMIC DNA]</scope>
    <source>
        <strain evidence="8 9">DSM 10596</strain>
    </source>
</reference>
<keyword evidence="5 7" id="KW-0949">S-adenosyl-L-methionine</keyword>
<dbReference type="UniPathway" id="UPA00989"/>
<evidence type="ECO:0000256" key="2">
    <source>
        <dbReference type="ARBA" id="ARBA00003015"/>
    </source>
</evidence>
<organism evidence="8 9">
    <name type="scientific">Rarobacter incanus</name>
    <dbReference type="NCBI Taxonomy" id="153494"/>
    <lineage>
        <taxon>Bacteria</taxon>
        <taxon>Bacillati</taxon>
        <taxon>Actinomycetota</taxon>
        <taxon>Actinomycetes</taxon>
        <taxon>Micrococcales</taxon>
        <taxon>Rarobacteraceae</taxon>
        <taxon>Rarobacter</taxon>
    </lineage>
</organism>
<evidence type="ECO:0000313" key="9">
    <source>
        <dbReference type="Proteomes" id="UP000316181"/>
    </source>
</evidence>
<comment type="similarity">
    <text evidence="7">Belongs to the class I-like SAM-binding methyltransferase superfamily. TrmB family.</text>
</comment>
<feature type="binding site" evidence="7">
    <location>
        <begin position="217"/>
        <end position="220"/>
    </location>
    <ligand>
        <name>substrate</name>
    </ligand>
</feature>
<dbReference type="PANTHER" id="PTHR23417">
    <property type="entry name" value="3-DEOXY-D-MANNO-OCTULOSONIC-ACID TRANSFERASE/TRNA GUANINE-N 7 - -METHYLTRANSFERASE"/>
    <property type="match status" value="1"/>
</dbReference>
<evidence type="ECO:0000256" key="4">
    <source>
        <dbReference type="ARBA" id="ARBA00022679"/>
    </source>
</evidence>
<gene>
    <name evidence="7" type="primary">trmB</name>
    <name evidence="8" type="ORF">FB389_2022</name>
</gene>
<keyword evidence="4 7" id="KW-0808">Transferase</keyword>
<dbReference type="EMBL" id="VFNV01000001">
    <property type="protein sequence ID" value="TQK77301.1"/>
    <property type="molecule type" value="Genomic_DNA"/>
</dbReference>
<dbReference type="Pfam" id="PF02390">
    <property type="entry name" value="Methyltransf_4"/>
    <property type="match status" value="1"/>
</dbReference>
<dbReference type="GO" id="GO:0043527">
    <property type="term" value="C:tRNA methyltransferase complex"/>
    <property type="evidence" value="ECO:0007669"/>
    <property type="project" value="TreeGrafter"/>
</dbReference>
<dbReference type="AlphaFoldDB" id="A0A542SRR1"/>
<evidence type="ECO:0000256" key="6">
    <source>
        <dbReference type="ARBA" id="ARBA00022694"/>
    </source>
</evidence>
<feature type="binding site" evidence="7">
    <location>
        <position position="149"/>
    </location>
    <ligand>
        <name>S-adenosyl-L-methionine</name>
        <dbReference type="ChEBI" id="CHEBI:59789"/>
    </ligand>
</feature>
<proteinExistence type="inferred from homology"/>
<keyword evidence="9" id="KW-1185">Reference proteome</keyword>
<comment type="function">
    <text evidence="2 7">Catalyzes the formation of N(7)-methylguanine at position 46 (m7G46) in tRNA.</text>
</comment>
<feature type="binding site" evidence="7">
    <location>
        <position position="126"/>
    </location>
    <ligand>
        <name>S-adenosyl-L-methionine</name>
        <dbReference type="ChEBI" id="CHEBI:59789"/>
    </ligand>
</feature>
<dbReference type="Gene3D" id="3.40.50.150">
    <property type="entry name" value="Vaccinia Virus protein VP39"/>
    <property type="match status" value="1"/>
</dbReference>
<feature type="binding site" evidence="7">
    <location>
        <position position="153"/>
    </location>
    <ligand>
        <name>substrate</name>
    </ligand>
</feature>
<feature type="binding site" evidence="7">
    <location>
        <position position="74"/>
    </location>
    <ligand>
        <name>S-adenosyl-L-methionine</name>
        <dbReference type="ChEBI" id="CHEBI:59789"/>
    </ligand>
</feature>
<dbReference type="PANTHER" id="PTHR23417:SF14">
    <property type="entry name" value="PENTACOTRIPEPTIDE-REPEAT REGION OF PRORP DOMAIN-CONTAINING PROTEIN"/>
    <property type="match status" value="1"/>
</dbReference>
<keyword evidence="3 7" id="KW-0489">Methyltransferase</keyword>
<dbReference type="GO" id="GO:0008176">
    <property type="term" value="F:tRNA (guanine(46)-N7)-methyltransferase activity"/>
    <property type="evidence" value="ECO:0007669"/>
    <property type="project" value="UniProtKB-UniRule"/>
</dbReference>
<evidence type="ECO:0000256" key="1">
    <source>
        <dbReference type="ARBA" id="ARBA00000142"/>
    </source>
</evidence>
<feature type="binding site" evidence="7">
    <location>
        <position position="185"/>
    </location>
    <ligand>
        <name>substrate</name>
    </ligand>
</feature>
<evidence type="ECO:0000256" key="7">
    <source>
        <dbReference type="HAMAP-Rule" id="MF_01057"/>
    </source>
</evidence>
<dbReference type="InterPro" id="IPR029063">
    <property type="entry name" value="SAM-dependent_MTases_sf"/>
</dbReference>
<comment type="caution">
    <text evidence="8">The sequence shown here is derived from an EMBL/GenBank/DDBJ whole genome shotgun (WGS) entry which is preliminary data.</text>
</comment>
<protein>
    <recommendedName>
        <fullName evidence="7">tRNA (guanine-N(7)-)-methyltransferase</fullName>
        <ecNumber evidence="7">2.1.1.33</ecNumber>
    </recommendedName>
    <alternativeName>
        <fullName evidence="7">tRNA (guanine(46)-N(7))-methyltransferase</fullName>
    </alternativeName>
    <alternativeName>
        <fullName evidence="7">tRNA(m7G46)-methyltransferase</fullName>
    </alternativeName>
</protein>
<keyword evidence="6 7" id="KW-0819">tRNA processing</keyword>
<comment type="catalytic activity">
    <reaction evidence="1 7">
        <text>guanosine(46) in tRNA + S-adenosyl-L-methionine = N(7)-methylguanosine(46) in tRNA + S-adenosyl-L-homocysteine</text>
        <dbReference type="Rhea" id="RHEA:42708"/>
        <dbReference type="Rhea" id="RHEA-COMP:10188"/>
        <dbReference type="Rhea" id="RHEA-COMP:10189"/>
        <dbReference type="ChEBI" id="CHEBI:57856"/>
        <dbReference type="ChEBI" id="CHEBI:59789"/>
        <dbReference type="ChEBI" id="CHEBI:74269"/>
        <dbReference type="ChEBI" id="CHEBI:74480"/>
        <dbReference type="EC" id="2.1.1.33"/>
    </reaction>
</comment>
<name>A0A542SRR1_9MICO</name>
<dbReference type="PROSITE" id="PS51625">
    <property type="entry name" value="SAM_MT_TRMB"/>
    <property type="match status" value="1"/>
</dbReference>